<proteinExistence type="predicted"/>
<comment type="caution">
    <text evidence="2">The sequence shown here is derived from an EMBL/GenBank/DDBJ whole genome shotgun (WGS) entry which is preliminary data.</text>
</comment>
<gene>
    <name evidence="2" type="ORF">HDA36_006239</name>
</gene>
<dbReference type="PANTHER" id="PTHR35400:SF3">
    <property type="entry name" value="SLL1072 PROTEIN"/>
    <property type="match status" value="1"/>
</dbReference>
<evidence type="ECO:0000259" key="1">
    <source>
        <dbReference type="Pfam" id="PF05685"/>
    </source>
</evidence>
<sequence length="201" mass="21811">MSVTAPELPDVFKAAPEEPLRSVADRMAEMLPPGYRVEILGGELVVSPTPSVIHMGDISLIRRQIDAQLPATLITGEVLSAGLSGDSGDLAIPDLAVLPVTAMDDYGTDWLVSPDTVEFVMEVVSPGNSKTDTVAKVDRYASWAIPIYLLVDPRDGTVVCRSAPRDGEYQAIRKFTFGDMVKLPSPLDNVRIDTAELRRYP</sequence>
<dbReference type="SUPFAM" id="SSF52980">
    <property type="entry name" value="Restriction endonuclease-like"/>
    <property type="match status" value="1"/>
</dbReference>
<keyword evidence="3" id="KW-1185">Reference proteome</keyword>
<dbReference type="InterPro" id="IPR012296">
    <property type="entry name" value="Nuclease_put_TT1808"/>
</dbReference>
<dbReference type="CDD" id="cd06260">
    <property type="entry name" value="DUF820-like"/>
    <property type="match status" value="1"/>
</dbReference>
<name>A0A7W8VGY6_9ACTN</name>
<dbReference type="EMBL" id="JACHDB010000002">
    <property type="protein sequence ID" value="MBB5436091.1"/>
    <property type="molecule type" value="Genomic_DNA"/>
</dbReference>
<dbReference type="Gene3D" id="3.90.1570.10">
    <property type="entry name" value="tt1808, chain A"/>
    <property type="match status" value="1"/>
</dbReference>
<dbReference type="InterPro" id="IPR011335">
    <property type="entry name" value="Restrct_endonuc-II-like"/>
</dbReference>
<dbReference type="InterPro" id="IPR008538">
    <property type="entry name" value="Uma2"/>
</dbReference>
<evidence type="ECO:0000313" key="3">
    <source>
        <dbReference type="Proteomes" id="UP000572635"/>
    </source>
</evidence>
<dbReference type="GO" id="GO:0004519">
    <property type="term" value="F:endonuclease activity"/>
    <property type="evidence" value="ECO:0007669"/>
    <property type="project" value="UniProtKB-KW"/>
</dbReference>
<dbReference type="Pfam" id="PF05685">
    <property type="entry name" value="Uma2"/>
    <property type="match status" value="1"/>
</dbReference>
<dbReference type="AlphaFoldDB" id="A0A7W8VGY6"/>
<reference evidence="2 3" key="1">
    <citation type="submission" date="2020-08" db="EMBL/GenBank/DDBJ databases">
        <title>Sequencing the genomes of 1000 actinobacteria strains.</title>
        <authorList>
            <person name="Klenk H.-P."/>
        </authorList>
    </citation>
    <scope>NUCLEOTIDE SEQUENCE [LARGE SCALE GENOMIC DNA]</scope>
    <source>
        <strain evidence="2 3">DSM 44551</strain>
    </source>
</reference>
<dbReference type="RefSeq" id="WP_184399367.1">
    <property type="nucleotide sequence ID" value="NZ_BAAAJD010000068.1"/>
</dbReference>
<organism evidence="2 3">
    <name type="scientific">Nocardiopsis composta</name>
    <dbReference type="NCBI Taxonomy" id="157465"/>
    <lineage>
        <taxon>Bacteria</taxon>
        <taxon>Bacillati</taxon>
        <taxon>Actinomycetota</taxon>
        <taxon>Actinomycetes</taxon>
        <taxon>Streptosporangiales</taxon>
        <taxon>Nocardiopsidaceae</taxon>
        <taxon>Nocardiopsis</taxon>
    </lineage>
</organism>
<dbReference type="Proteomes" id="UP000572635">
    <property type="component" value="Unassembled WGS sequence"/>
</dbReference>
<evidence type="ECO:0000313" key="2">
    <source>
        <dbReference type="EMBL" id="MBB5436091.1"/>
    </source>
</evidence>
<keyword evidence="2" id="KW-0540">Nuclease</keyword>
<dbReference type="PANTHER" id="PTHR35400">
    <property type="entry name" value="SLR1083 PROTEIN"/>
    <property type="match status" value="1"/>
</dbReference>
<feature type="domain" description="Putative restriction endonuclease" evidence="1">
    <location>
        <begin position="31"/>
        <end position="193"/>
    </location>
</feature>
<protein>
    <submittedName>
        <fullName evidence="2">Uma2 family endonuclease</fullName>
    </submittedName>
</protein>
<keyword evidence="2" id="KW-0255">Endonuclease</keyword>
<accession>A0A7W8VGY6</accession>
<keyword evidence="2" id="KW-0378">Hydrolase</keyword>